<feature type="signal peptide" evidence="2">
    <location>
        <begin position="1"/>
        <end position="30"/>
    </location>
</feature>
<name>A0A1S1Z3Z9_FLAPC</name>
<sequence>MHLFSIKITNKMKKLLLIVTILTLQFTAQAQDKIINFGVKGSMGMSDFSLSNSDISTQSRQSWEGGIMLRANLPVLPIYAQIEGLYTNAGSTLSYPSQASQELIINRVEVPIILGAKIGLGEISARAFGGIVAQQTVKDNLSDFGNDIELEKFGWGWQAGVGVDYKKFTVDLKYQKGANIVSNGGSIESNQYMLSVGYFIW</sequence>
<feature type="domain" description="Outer membrane protein beta-barrel" evidence="3">
    <location>
        <begin position="21"/>
        <end position="198"/>
    </location>
</feature>
<dbReference type="InterPro" id="IPR027385">
    <property type="entry name" value="Beta-barrel_OMP"/>
</dbReference>
<dbReference type="STRING" id="915059.NH26_17525"/>
<dbReference type="SUPFAM" id="SSF56925">
    <property type="entry name" value="OMPA-like"/>
    <property type="match status" value="1"/>
</dbReference>
<evidence type="ECO:0000256" key="1">
    <source>
        <dbReference type="ARBA" id="ARBA00022729"/>
    </source>
</evidence>
<keyword evidence="5" id="KW-1185">Reference proteome</keyword>
<gene>
    <name evidence="4" type="ORF">NH26_17525</name>
</gene>
<accession>A0A1S1Z3Z9</accession>
<evidence type="ECO:0000256" key="2">
    <source>
        <dbReference type="SAM" id="SignalP"/>
    </source>
</evidence>
<comment type="caution">
    <text evidence="4">The sequence shown here is derived from an EMBL/GenBank/DDBJ whole genome shotgun (WGS) entry which is preliminary data.</text>
</comment>
<dbReference type="AlphaFoldDB" id="A0A1S1Z3Z9"/>
<reference evidence="4 5" key="1">
    <citation type="journal article" date="2012" name="Int. J. Syst. Evol. Microbiol.">
        <title>Flammeovirga pacifica sp. nov., isolated from deep-sea sediment.</title>
        <authorList>
            <person name="Xu H."/>
            <person name="Fu Y."/>
            <person name="Yang N."/>
            <person name="Ding Z."/>
            <person name="Lai Q."/>
            <person name="Zeng R."/>
        </authorList>
    </citation>
    <scope>NUCLEOTIDE SEQUENCE [LARGE SCALE GENOMIC DNA]</scope>
    <source>
        <strain evidence="5">DSM 24597 / LMG 26175 / WPAGA1</strain>
    </source>
</reference>
<dbReference type="EMBL" id="JRYR02000001">
    <property type="protein sequence ID" value="OHX68014.1"/>
    <property type="molecule type" value="Genomic_DNA"/>
</dbReference>
<evidence type="ECO:0000313" key="5">
    <source>
        <dbReference type="Proteomes" id="UP000179797"/>
    </source>
</evidence>
<evidence type="ECO:0000259" key="3">
    <source>
        <dbReference type="Pfam" id="PF13505"/>
    </source>
</evidence>
<evidence type="ECO:0000313" key="4">
    <source>
        <dbReference type="EMBL" id="OHX68014.1"/>
    </source>
</evidence>
<keyword evidence="1 2" id="KW-0732">Signal</keyword>
<dbReference type="Pfam" id="PF13505">
    <property type="entry name" value="OMP_b-brl"/>
    <property type="match status" value="1"/>
</dbReference>
<proteinExistence type="predicted"/>
<feature type="chain" id="PRO_5010178390" description="Outer membrane protein beta-barrel domain-containing protein" evidence="2">
    <location>
        <begin position="31"/>
        <end position="201"/>
    </location>
</feature>
<dbReference type="InterPro" id="IPR011250">
    <property type="entry name" value="OMP/PagP_B-barrel"/>
</dbReference>
<protein>
    <recommendedName>
        <fullName evidence="3">Outer membrane protein beta-barrel domain-containing protein</fullName>
    </recommendedName>
</protein>
<dbReference type="Proteomes" id="UP000179797">
    <property type="component" value="Unassembled WGS sequence"/>
</dbReference>
<organism evidence="4 5">
    <name type="scientific">Flammeovirga pacifica</name>
    <dbReference type="NCBI Taxonomy" id="915059"/>
    <lineage>
        <taxon>Bacteria</taxon>
        <taxon>Pseudomonadati</taxon>
        <taxon>Bacteroidota</taxon>
        <taxon>Cytophagia</taxon>
        <taxon>Cytophagales</taxon>
        <taxon>Flammeovirgaceae</taxon>
        <taxon>Flammeovirga</taxon>
    </lineage>
</organism>